<dbReference type="RefSeq" id="WP_266086234.1">
    <property type="nucleotide sequence ID" value="NZ_RKLV01000003.1"/>
</dbReference>
<evidence type="ECO:0000313" key="2">
    <source>
        <dbReference type="Proteomes" id="UP001149411"/>
    </source>
</evidence>
<sequence length="206" mass="22347">MNAQSDAGDEEGDVVADCPACSSRVPHEVLKTNGNATVRCLACDHVHKEHIHEPSTVELRVVVSQGDESFSTHTTIRGDETVRVGDEFVLEADEGAFGVEVTSIEVPEDGDNRRVDEATADDTATVWTRVVDNVSVPVTLHTDDETVSRRIDVPGDYSFVVGEREEVDGDAFVVTAFVDRRTDDSLSVEGDDVDAKNAKRVYGEAV</sequence>
<dbReference type="Proteomes" id="UP001149411">
    <property type="component" value="Unassembled WGS sequence"/>
</dbReference>
<dbReference type="PANTHER" id="PTHR42195">
    <property type="entry name" value="UCP015877 FAMILY PROTEIN"/>
    <property type="match status" value="1"/>
</dbReference>
<gene>
    <name evidence="1" type="ORF">EGH25_03440</name>
</gene>
<proteinExistence type="predicted"/>
<dbReference type="AlphaFoldDB" id="A0A9Q4GIL4"/>
<dbReference type="PIRSF" id="PIRSF015877">
    <property type="entry name" value="UCP015877"/>
    <property type="match status" value="1"/>
</dbReference>
<accession>A0A9Q4GIL4</accession>
<evidence type="ECO:0000313" key="1">
    <source>
        <dbReference type="EMBL" id="MCX2818406.1"/>
    </source>
</evidence>
<name>A0A9Q4GIL4_9EURY</name>
<organism evidence="1 2">
    <name type="scientific">Halorutilus salinus</name>
    <dbReference type="NCBI Taxonomy" id="2487751"/>
    <lineage>
        <taxon>Archaea</taxon>
        <taxon>Methanobacteriati</taxon>
        <taxon>Methanobacteriota</taxon>
        <taxon>Stenosarchaea group</taxon>
        <taxon>Halobacteria</taxon>
        <taxon>Halorutilales</taxon>
        <taxon>Halorutilaceae</taxon>
        <taxon>Halorutilus</taxon>
    </lineage>
</organism>
<dbReference type="Pfam" id="PF19769">
    <property type="entry name" value="CPxCG_zf"/>
    <property type="match status" value="1"/>
</dbReference>
<protein>
    <submittedName>
        <fullName evidence="1">HVO_0476 family zinc finger protein</fullName>
    </submittedName>
</protein>
<dbReference type="PANTHER" id="PTHR42195:SF1">
    <property type="entry name" value="ZINC FINGER PROTEIN"/>
    <property type="match status" value="1"/>
</dbReference>
<reference evidence="1" key="1">
    <citation type="submission" date="2022-09" db="EMBL/GenBank/DDBJ databases">
        <title>Haloadaptaus new haloarchaeum isolated from saline soil.</title>
        <authorList>
            <person name="Duran-Viseras A."/>
            <person name="Sanchez-Porro C."/>
            <person name="Ventosa A."/>
        </authorList>
    </citation>
    <scope>NUCLEOTIDE SEQUENCE</scope>
    <source>
        <strain evidence="1">F3-133</strain>
    </source>
</reference>
<dbReference type="InterPro" id="IPR012041">
    <property type="entry name" value="Znf_CPxCG-like"/>
</dbReference>
<comment type="caution">
    <text evidence="1">The sequence shown here is derived from an EMBL/GenBank/DDBJ whole genome shotgun (WGS) entry which is preliminary data.</text>
</comment>
<keyword evidence="2" id="KW-1185">Reference proteome</keyword>
<dbReference type="EMBL" id="RKLV01000003">
    <property type="protein sequence ID" value="MCX2818406.1"/>
    <property type="molecule type" value="Genomic_DNA"/>
</dbReference>